<sequence>MIALGLIALLQAAPTAVPPGSEKFSILFPECAPAAPESDIVVCGVREGSARLPLSNDRGPPDRGLPSNPHRTGVGALAATGAPCATLQGGCEVGVNVLGPPVVLVRLLTKLINPNNDCCAPGEATDPMALARDGVRGIKAMFAKKPDKSGRIDIPLDDPPPPPLQP</sequence>
<feature type="compositionally biased region" description="Pro residues" evidence="1">
    <location>
        <begin position="157"/>
        <end position="166"/>
    </location>
</feature>
<gene>
    <name evidence="2" type="ORF">EAH84_10995</name>
</gene>
<dbReference type="AlphaFoldDB" id="A0A502CGS5"/>
<dbReference type="RefSeq" id="WP_140871911.1">
    <property type="nucleotide sequence ID" value="NZ_RCZK01000008.1"/>
</dbReference>
<organism evidence="2 3">
    <name type="scientific">Sphingomonas oligophenolica</name>
    <dbReference type="NCBI Taxonomy" id="301154"/>
    <lineage>
        <taxon>Bacteria</taxon>
        <taxon>Pseudomonadati</taxon>
        <taxon>Pseudomonadota</taxon>
        <taxon>Alphaproteobacteria</taxon>
        <taxon>Sphingomonadales</taxon>
        <taxon>Sphingomonadaceae</taxon>
        <taxon>Sphingomonas</taxon>
    </lineage>
</organism>
<feature type="region of interest" description="Disordered" evidence="1">
    <location>
        <begin position="146"/>
        <end position="166"/>
    </location>
</feature>
<accession>A0A502CGS5</accession>
<proteinExistence type="predicted"/>
<protein>
    <submittedName>
        <fullName evidence="2">Uncharacterized protein</fullName>
    </submittedName>
</protein>
<name>A0A502CGS5_9SPHN</name>
<keyword evidence="3" id="KW-1185">Reference proteome</keyword>
<dbReference type="EMBL" id="RCZK01000008">
    <property type="protein sequence ID" value="TPG12003.1"/>
    <property type="molecule type" value="Genomic_DNA"/>
</dbReference>
<reference evidence="2 3" key="1">
    <citation type="journal article" date="2019" name="Environ. Microbiol.">
        <title>Species interactions and distinct microbial communities in high Arctic permafrost affected cryosols are associated with the CH4 and CO2 gas fluxes.</title>
        <authorList>
            <person name="Altshuler I."/>
            <person name="Hamel J."/>
            <person name="Turney S."/>
            <person name="Magnuson E."/>
            <person name="Levesque R."/>
            <person name="Greer C."/>
            <person name="Whyte L.G."/>
        </authorList>
    </citation>
    <scope>NUCLEOTIDE SEQUENCE [LARGE SCALE GENOMIC DNA]</scope>
    <source>
        <strain evidence="2 3">S5.1</strain>
    </source>
</reference>
<comment type="caution">
    <text evidence="2">The sequence shown here is derived from an EMBL/GenBank/DDBJ whole genome shotgun (WGS) entry which is preliminary data.</text>
</comment>
<evidence type="ECO:0000313" key="3">
    <source>
        <dbReference type="Proteomes" id="UP000318413"/>
    </source>
</evidence>
<dbReference type="OrthoDB" id="7581188at2"/>
<evidence type="ECO:0000313" key="2">
    <source>
        <dbReference type="EMBL" id="TPG12003.1"/>
    </source>
</evidence>
<evidence type="ECO:0000256" key="1">
    <source>
        <dbReference type="SAM" id="MobiDB-lite"/>
    </source>
</evidence>
<feature type="region of interest" description="Disordered" evidence="1">
    <location>
        <begin position="52"/>
        <end position="72"/>
    </location>
</feature>
<dbReference type="Proteomes" id="UP000318413">
    <property type="component" value="Unassembled WGS sequence"/>
</dbReference>